<sequence length="386" mass="44642">MLVERLGQHNSSLSLLLTTLLCHSMVQVEQYMMELRAEVASLTRMNHRLLYFLERDNPSWSETDLEVRASSATRFDFDETLARSSAYRGSRIDVTAAQGSMITRSTNRTSWTELSGRSLAQVENVADILLPIYYDDIESSSQWFGSVETIEEEPETDIIDYEDWRQPQPRFLNFVSEDQYNQTRGRYPIPQKRISISLLGWTATGKSELLGRTKFAFSAPLEIFVTSILSNNVELRVHDVMGMEEHVRLHRAVISAGDAIILVYRIDLKHSWEVLKEYAGYILQTKPDRRKHPVVVFQNKFQDDADPNELLSFRDEGLPMIGQTEIHRAWAMMKQFQFVVGDSRDSAFVAEMLEGLAKRRMAWLSSAKRKLNYGRKWTWTQGILRK</sequence>
<reference evidence="2 3" key="1">
    <citation type="journal article" date="2013" name="PLoS Genet.">
        <title>The genome and development-dependent transcriptomes of Pyronema confluens: a window into fungal evolution.</title>
        <authorList>
            <person name="Traeger S."/>
            <person name="Altegoer F."/>
            <person name="Freitag M."/>
            <person name="Gabaldon T."/>
            <person name="Kempken F."/>
            <person name="Kumar A."/>
            <person name="Marcet-Houben M."/>
            <person name="Poggeler S."/>
            <person name="Stajich J.E."/>
            <person name="Nowrousian M."/>
        </authorList>
    </citation>
    <scope>NUCLEOTIDE SEQUENCE [LARGE SCALE GENOMIC DNA]</scope>
    <source>
        <strain evidence="3">CBS 100304</strain>
        <tissue evidence="2">Vegetative mycelium</tissue>
    </source>
</reference>
<feature type="signal peptide" evidence="1">
    <location>
        <begin position="1"/>
        <end position="28"/>
    </location>
</feature>
<dbReference type="Gene3D" id="3.40.50.300">
    <property type="entry name" value="P-loop containing nucleotide triphosphate hydrolases"/>
    <property type="match status" value="1"/>
</dbReference>
<feature type="chain" id="PRO_5004651801" evidence="1">
    <location>
        <begin position="29"/>
        <end position="386"/>
    </location>
</feature>
<dbReference type="eggNOG" id="ENOG502T21N">
    <property type="taxonomic scope" value="Eukaryota"/>
</dbReference>
<dbReference type="Pfam" id="PF00071">
    <property type="entry name" value="Ras"/>
    <property type="match status" value="1"/>
</dbReference>
<name>U4LQ35_PYROM</name>
<dbReference type="GO" id="GO:0005525">
    <property type="term" value="F:GTP binding"/>
    <property type="evidence" value="ECO:0007669"/>
    <property type="project" value="InterPro"/>
</dbReference>
<dbReference type="AlphaFoldDB" id="U4LQ35"/>
<keyword evidence="3" id="KW-1185">Reference proteome</keyword>
<gene>
    <name evidence="2" type="ORF">PCON_04061</name>
</gene>
<protein>
    <submittedName>
        <fullName evidence="2">Similar to GTP-binding protein Di-Ras2 acc. no. Q95KD9</fullName>
    </submittedName>
</protein>
<dbReference type="SUPFAM" id="SSF52540">
    <property type="entry name" value="P-loop containing nucleoside triphosphate hydrolases"/>
    <property type="match status" value="1"/>
</dbReference>
<dbReference type="InterPro" id="IPR001806">
    <property type="entry name" value="Small_GTPase"/>
</dbReference>
<evidence type="ECO:0000313" key="2">
    <source>
        <dbReference type="EMBL" id="CCX17132.1"/>
    </source>
</evidence>
<dbReference type="EMBL" id="HF936578">
    <property type="protein sequence ID" value="CCX17132.1"/>
    <property type="molecule type" value="Genomic_DNA"/>
</dbReference>
<organism evidence="2 3">
    <name type="scientific">Pyronema omphalodes (strain CBS 100304)</name>
    <name type="common">Pyronema confluens</name>
    <dbReference type="NCBI Taxonomy" id="1076935"/>
    <lineage>
        <taxon>Eukaryota</taxon>
        <taxon>Fungi</taxon>
        <taxon>Dikarya</taxon>
        <taxon>Ascomycota</taxon>
        <taxon>Pezizomycotina</taxon>
        <taxon>Pezizomycetes</taxon>
        <taxon>Pezizales</taxon>
        <taxon>Pyronemataceae</taxon>
        <taxon>Pyronema</taxon>
    </lineage>
</organism>
<evidence type="ECO:0000313" key="3">
    <source>
        <dbReference type="Proteomes" id="UP000018144"/>
    </source>
</evidence>
<dbReference type="GO" id="GO:0003924">
    <property type="term" value="F:GTPase activity"/>
    <property type="evidence" value="ECO:0007669"/>
    <property type="project" value="InterPro"/>
</dbReference>
<keyword evidence="1" id="KW-0732">Signal</keyword>
<proteinExistence type="predicted"/>
<dbReference type="Proteomes" id="UP000018144">
    <property type="component" value="Unassembled WGS sequence"/>
</dbReference>
<evidence type="ECO:0000256" key="1">
    <source>
        <dbReference type="SAM" id="SignalP"/>
    </source>
</evidence>
<accession>U4LQ35</accession>
<dbReference type="OrthoDB" id="19923at2759"/>
<dbReference type="InterPro" id="IPR027417">
    <property type="entry name" value="P-loop_NTPase"/>
</dbReference>